<feature type="region of interest" description="Disordered" evidence="1">
    <location>
        <begin position="570"/>
        <end position="595"/>
    </location>
</feature>
<evidence type="ECO:0000256" key="1">
    <source>
        <dbReference type="SAM" id="MobiDB-lite"/>
    </source>
</evidence>
<evidence type="ECO:0000313" key="2">
    <source>
        <dbReference type="EnsemblMetazoa" id="AATE003913-PA.1"/>
    </source>
</evidence>
<reference evidence="2" key="1">
    <citation type="submission" date="2022-08" db="UniProtKB">
        <authorList>
            <consortium name="EnsemblMetazoa"/>
        </authorList>
    </citation>
    <scope>IDENTIFICATION</scope>
    <source>
        <strain evidence="2">EBRO</strain>
    </source>
</reference>
<dbReference type="EnsemblMetazoa" id="AATE003913-RA">
    <property type="protein sequence ID" value="AATE003913-PA.1"/>
    <property type="gene ID" value="AATE003913"/>
</dbReference>
<feature type="region of interest" description="Disordered" evidence="1">
    <location>
        <begin position="20"/>
        <end position="56"/>
    </location>
</feature>
<name>A0A182IR57_ANOAO</name>
<feature type="compositionally biased region" description="Basic and acidic residues" evidence="1">
    <location>
        <begin position="585"/>
        <end position="595"/>
    </location>
</feature>
<sequence length="661" mass="70668">MIRGLHELCIRLAYSPASTFGEASGGDSDDKPLGGTSPAFNAQEKRGKRNHQQEKKGTLCPASCAYVKPHTYVRARSPRETPYLVLLLLVELLRDLHRRGAGDRRRRGLGAVERRLLLELLERDELPRGGMGRRAGLHVRLDAVVQLEVVVALWQLLVEGGVVLAGRGIEDELRLMGLPEEGRPNGEPVGLGGEEGAAEVLVGSLLSCWKRLNSASKSMEPVGPRVGLMLLLLPAGRQGRHAVHRLGRDVNRDDGLGGRRRCRRRLVEHGGRRGDGRGVQELDARPLGGGRGGTGERTGGRALACPLPDLHLLLGRLRQLRRRLRLAAVLVVVLEDGGRGSVDRGGGGLMLADRGLRGSGDGRAARVVLRHVFVGVLGRVVGGLLLLAAVRVVGVAGVAGDLRIVCTGGARDSAAGAFCRAADGCAVVLLAAGRWYCCCCWTSARARGHQLAAVLRSTEPLLRPVVLREGLRLRAAVLRLVLVALGVLCAARGGQDTRADAQPACLGLAELHRRQQHYGHRQASSSKKLEKKPSAARPTSSHACCGLGLLRFGLSVGSFAPTCGRTVKPSSHPIGAIHDGEGEDERQGGSDRRSQRIEPQVGCITKVAGVTAGRRVTTDQHFEGRSKVTVASSPVNCQLMAVRSLDFNKSIEFDFVQLGIR</sequence>
<protein>
    <submittedName>
        <fullName evidence="2">Uncharacterized protein</fullName>
    </submittedName>
</protein>
<organism evidence="2">
    <name type="scientific">Anopheles atroparvus</name>
    <name type="common">European mosquito</name>
    <dbReference type="NCBI Taxonomy" id="41427"/>
    <lineage>
        <taxon>Eukaryota</taxon>
        <taxon>Metazoa</taxon>
        <taxon>Ecdysozoa</taxon>
        <taxon>Arthropoda</taxon>
        <taxon>Hexapoda</taxon>
        <taxon>Insecta</taxon>
        <taxon>Pterygota</taxon>
        <taxon>Neoptera</taxon>
        <taxon>Endopterygota</taxon>
        <taxon>Diptera</taxon>
        <taxon>Nematocera</taxon>
        <taxon>Culicoidea</taxon>
        <taxon>Culicidae</taxon>
        <taxon>Anophelinae</taxon>
        <taxon>Anopheles</taxon>
    </lineage>
</organism>
<dbReference type="VEuPathDB" id="VectorBase:AATE003913"/>
<feature type="region of interest" description="Disordered" evidence="1">
    <location>
        <begin position="270"/>
        <end position="300"/>
    </location>
</feature>
<feature type="region of interest" description="Disordered" evidence="1">
    <location>
        <begin position="517"/>
        <end position="540"/>
    </location>
</feature>
<accession>A0A182IR57</accession>
<proteinExistence type="predicted"/>
<feature type="compositionally biased region" description="Basic and acidic residues" evidence="1">
    <location>
        <begin position="270"/>
        <end position="284"/>
    </location>
</feature>
<feature type="compositionally biased region" description="Gly residues" evidence="1">
    <location>
        <begin position="287"/>
        <end position="297"/>
    </location>
</feature>
<dbReference type="AlphaFoldDB" id="A0A182IR57"/>